<name>A0ABN0DFK8_9VIBR</name>
<comment type="caution">
    <text evidence="2">The sequence shown here is derived from an EMBL/GenBank/DDBJ whole genome shotgun (WGS) entry which is preliminary data.</text>
</comment>
<evidence type="ECO:0000313" key="2">
    <source>
        <dbReference type="EMBL" id="EGU54549.1"/>
    </source>
</evidence>
<proteinExistence type="predicted"/>
<keyword evidence="3" id="KW-1185">Reference proteome</keyword>
<evidence type="ECO:0000313" key="3">
    <source>
        <dbReference type="Proteomes" id="UP000003836"/>
    </source>
</evidence>
<dbReference type="Proteomes" id="UP000003836">
    <property type="component" value="Unassembled WGS sequence"/>
</dbReference>
<evidence type="ECO:0000256" key="1">
    <source>
        <dbReference type="SAM" id="MobiDB-lite"/>
    </source>
</evidence>
<evidence type="ECO:0008006" key="4">
    <source>
        <dbReference type="Google" id="ProtNLM"/>
    </source>
</evidence>
<reference evidence="2 3" key="1">
    <citation type="journal article" date="2012" name="Int. J. Syst. Evol. Microbiol.">
        <title>Vibrio caribbeanicus sp. nov., isolated from the marine sponge Scleritoderma cyanea.</title>
        <authorList>
            <person name="Hoffmann M."/>
            <person name="Monday S.R."/>
            <person name="Allard M.W."/>
            <person name="Strain E.A."/>
            <person name="Whittaker P."/>
            <person name="Naum M."/>
            <person name="McCarthy P.J."/>
            <person name="Lopez J.V."/>
            <person name="Fischer M."/>
            <person name="Brown E.W."/>
        </authorList>
    </citation>
    <scope>NUCLEOTIDE SEQUENCE [LARGE SCALE GENOMIC DNA]</scope>
    <source>
        <strain evidence="2 3">ATCC 19109</strain>
    </source>
</reference>
<feature type="region of interest" description="Disordered" evidence="1">
    <location>
        <begin position="26"/>
        <end position="77"/>
    </location>
</feature>
<feature type="compositionally biased region" description="Basic residues" evidence="1">
    <location>
        <begin position="26"/>
        <end position="40"/>
    </location>
</feature>
<accession>A0ABN0DFK8</accession>
<dbReference type="Pfam" id="PF11661">
    <property type="entry name" value="DUF2986"/>
    <property type="match status" value="1"/>
</dbReference>
<dbReference type="InterPro" id="IPR021677">
    <property type="entry name" value="DUF2986"/>
</dbReference>
<organism evidence="2 3">
    <name type="scientific">Vibrio tubiashii ATCC 19109</name>
    <dbReference type="NCBI Taxonomy" id="1051646"/>
    <lineage>
        <taxon>Bacteria</taxon>
        <taxon>Pseudomonadati</taxon>
        <taxon>Pseudomonadota</taxon>
        <taxon>Gammaproteobacteria</taxon>
        <taxon>Vibrionales</taxon>
        <taxon>Vibrionaceae</taxon>
        <taxon>Vibrio</taxon>
        <taxon>Vibrio oreintalis group</taxon>
    </lineage>
</organism>
<dbReference type="EMBL" id="AFWI01000153">
    <property type="protein sequence ID" value="EGU54549.1"/>
    <property type="molecule type" value="Genomic_DNA"/>
</dbReference>
<sequence length="77" mass="9139">MRFLRVPTVTELPMNRKKKINQILKAKQKKMNSKLHKSNKPRYISKAERAKMEEEEQSQQQVEATEVAEEQPEDNDK</sequence>
<feature type="compositionally biased region" description="Acidic residues" evidence="1">
    <location>
        <begin position="66"/>
        <end position="77"/>
    </location>
</feature>
<gene>
    <name evidence="2" type="ORF">VITU9109_05471</name>
</gene>
<protein>
    <recommendedName>
        <fullName evidence="4">DUF2986 domain-containing protein</fullName>
    </recommendedName>
</protein>